<gene>
    <name evidence="2" type="ORF">V9T40_009115</name>
</gene>
<keyword evidence="3" id="KW-1185">Reference proteome</keyword>
<reference evidence="2 3" key="1">
    <citation type="submission" date="2024-03" db="EMBL/GenBank/DDBJ databases">
        <title>Adaptation during the transition from Ophiocordyceps entomopathogen to insect associate is accompanied by gene loss and intensified selection.</title>
        <authorList>
            <person name="Ward C.M."/>
            <person name="Onetto C.A."/>
            <person name="Borneman A.R."/>
        </authorList>
    </citation>
    <scope>NUCLEOTIDE SEQUENCE [LARGE SCALE GENOMIC DNA]</scope>
    <source>
        <strain evidence="2">AWRI1</strain>
        <tissue evidence="2">Single Adult Female</tissue>
    </source>
</reference>
<feature type="region of interest" description="Disordered" evidence="1">
    <location>
        <begin position="21"/>
        <end position="59"/>
    </location>
</feature>
<evidence type="ECO:0000313" key="2">
    <source>
        <dbReference type="EMBL" id="KAK7601674.1"/>
    </source>
</evidence>
<evidence type="ECO:0000313" key="3">
    <source>
        <dbReference type="Proteomes" id="UP001367676"/>
    </source>
</evidence>
<sequence length="215" mass="23490">MGGYSSSGGVTHLTSYGYHSGTNRQAGTAHWDGLPTRRPTGTAGQAGTARQGGDPPNELQVPLIRRVPRAMWILLAPWGYPPDELWYRLSDKYRAPGGYRLLGCQKSTARRVGTSRGRGGKGDSTPGVYIPHGGYILLGGSQIPNKKFLIQLKPNKILAQSAALEKQVFDLPHSGMKNSKYRPQVDAAGFCKNDEKMNLCRKPPRQIAKITPQIH</sequence>
<dbReference type="EMBL" id="JBBCAQ010000010">
    <property type="protein sequence ID" value="KAK7601674.1"/>
    <property type="molecule type" value="Genomic_DNA"/>
</dbReference>
<dbReference type="Proteomes" id="UP001367676">
    <property type="component" value="Unassembled WGS sequence"/>
</dbReference>
<protein>
    <submittedName>
        <fullName evidence="2">Uncharacterized protein</fullName>
    </submittedName>
</protein>
<dbReference type="AlphaFoldDB" id="A0AAN9TM37"/>
<accession>A0AAN9TM37</accession>
<proteinExistence type="predicted"/>
<evidence type="ECO:0000256" key="1">
    <source>
        <dbReference type="SAM" id="MobiDB-lite"/>
    </source>
</evidence>
<comment type="caution">
    <text evidence="2">The sequence shown here is derived from an EMBL/GenBank/DDBJ whole genome shotgun (WGS) entry which is preliminary data.</text>
</comment>
<name>A0AAN9TM37_9HEMI</name>
<feature type="compositionally biased region" description="Low complexity" evidence="1">
    <location>
        <begin position="36"/>
        <end position="53"/>
    </location>
</feature>
<organism evidence="2 3">
    <name type="scientific">Parthenolecanium corni</name>
    <dbReference type="NCBI Taxonomy" id="536013"/>
    <lineage>
        <taxon>Eukaryota</taxon>
        <taxon>Metazoa</taxon>
        <taxon>Ecdysozoa</taxon>
        <taxon>Arthropoda</taxon>
        <taxon>Hexapoda</taxon>
        <taxon>Insecta</taxon>
        <taxon>Pterygota</taxon>
        <taxon>Neoptera</taxon>
        <taxon>Paraneoptera</taxon>
        <taxon>Hemiptera</taxon>
        <taxon>Sternorrhyncha</taxon>
        <taxon>Coccoidea</taxon>
        <taxon>Coccidae</taxon>
        <taxon>Parthenolecanium</taxon>
    </lineage>
</organism>